<sequence length="59" mass="6375">MPFDMMAGVWFGRAFVVIGASIVAPTLIGYHLIPGLLLLWMAAVNRGGLTLGGLWMQRS</sequence>
<dbReference type="Proteomes" id="UP000500895">
    <property type="component" value="Chromosome"/>
</dbReference>
<proteinExistence type="predicted"/>
<reference evidence="2 3" key="1">
    <citation type="journal article" date="2020" name="Int. J. Syst. Evol. Microbiol.">
        <title>Description and complete genome sequences of Bradyrhizobium symbiodeficiens sp. nov., a non-symbiotic bacterium associated with legumes native to Canada.</title>
        <authorList>
            <person name="Bromfield E.S.P."/>
            <person name="Cloutier S."/>
            <person name="Nguyen H.D.T."/>
        </authorList>
    </citation>
    <scope>NUCLEOTIDE SEQUENCE [LARGE SCALE GENOMIC DNA]</scope>
    <source>
        <strain evidence="2 3">101S1MB</strain>
    </source>
</reference>
<keyword evidence="1" id="KW-1133">Transmembrane helix</keyword>
<feature type="transmembrane region" description="Helical" evidence="1">
    <location>
        <begin position="7"/>
        <end position="30"/>
    </location>
</feature>
<keyword evidence="1" id="KW-0812">Transmembrane</keyword>
<organism evidence="2 3">
    <name type="scientific">Bradyrhizobium symbiodeficiens</name>
    <dbReference type="NCBI Taxonomy" id="1404367"/>
    <lineage>
        <taxon>Bacteria</taxon>
        <taxon>Pseudomonadati</taxon>
        <taxon>Pseudomonadota</taxon>
        <taxon>Alphaproteobacteria</taxon>
        <taxon>Hyphomicrobiales</taxon>
        <taxon>Nitrobacteraceae</taxon>
        <taxon>Bradyrhizobium</taxon>
    </lineage>
</organism>
<name>A0AAJ6MMX5_9BRAD</name>
<dbReference type="RefSeq" id="WP_181956794.1">
    <property type="nucleotide sequence ID" value="NZ_CP050066.2"/>
</dbReference>
<gene>
    <name evidence="2" type="ORF">HAV00_06900</name>
</gene>
<evidence type="ECO:0000256" key="1">
    <source>
        <dbReference type="SAM" id="Phobius"/>
    </source>
</evidence>
<feature type="transmembrane region" description="Helical" evidence="1">
    <location>
        <begin position="36"/>
        <end position="56"/>
    </location>
</feature>
<keyword evidence="1" id="KW-0472">Membrane</keyword>
<dbReference type="AlphaFoldDB" id="A0AAJ6MMX5"/>
<evidence type="ECO:0000313" key="2">
    <source>
        <dbReference type="EMBL" id="WWE91980.1"/>
    </source>
</evidence>
<dbReference type="EMBL" id="CP050066">
    <property type="protein sequence ID" value="WWE91980.1"/>
    <property type="molecule type" value="Genomic_DNA"/>
</dbReference>
<accession>A0AAJ6MMX5</accession>
<protein>
    <submittedName>
        <fullName evidence="2">Uncharacterized protein</fullName>
    </submittedName>
</protein>
<evidence type="ECO:0000313" key="3">
    <source>
        <dbReference type="Proteomes" id="UP000500895"/>
    </source>
</evidence>